<keyword evidence="2 4" id="KW-0547">Nucleotide-binding</keyword>
<keyword evidence="3 4" id="KW-0067">ATP-binding</keyword>
<evidence type="ECO:0000313" key="7">
    <source>
        <dbReference type="Proteomes" id="UP000234253"/>
    </source>
</evidence>
<dbReference type="InterPro" id="IPR037171">
    <property type="entry name" value="NagB/RpiA_transferase-like"/>
</dbReference>
<comment type="cofactor">
    <cofactor evidence="5">
        <name>Mg(2+)</name>
        <dbReference type="ChEBI" id="CHEBI:18420"/>
    </cofactor>
</comment>
<evidence type="ECO:0000256" key="1">
    <source>
        <dbReference type="ARBA" id="ARBA00010638"/>
    </source>
</evidence>
<dbReference type="SUPFAM" id="SSF100950">
    <property type="entry name" value="NagB/RpiA/CoA transferase-like"/>
    <property type="match status" value="1"/>
</dbReference>
<feature type="binding site" evidence="4">
    <location>
        <position position="22"/>
    </location>
    <ligand>
        <name>substrate</name>
    </ligand>
</feature>
<accession>A0A2N4XWY4</accession>
<dbReference type="GO" id="GO:0035999">
    <property type="term" value="P:tetrahydrofolate interconversion"/>
    <property type="evidence" value="ECO:0007669"/>
    <property type="project" value="TreeGrafter"/>
</dbReference>
<dbReference type="GO" id="GO:0030272">
    <property type="term" value="F:5-formyltetrahydrofolate cyclo-ligase activity"/>
    <property type="evidence" value="ECO:0007669"/>
    <property type="project" value="UniProtKB-EC"/>
</dbReference>
<dbReference type="Proteomes" id="UP000234253">
    <property type="component" value="Unassembled WGS sequence"/>
</dbReference>
<evidence type="ECO:0000256" key="2">
    <source>
        <dbReference type="ARBA" id="ARBA00022741"/>
    </source>
</evidence>
<dbReference type="InterPro" id="IPR002698">
    <property type="entry name" value="FTHF_cligase"/>
</dbReference>
<dbReference type="PIRSF" id="PIRSF006806">
    <property type="entry name" value="FTHF_cligase"/>
    <property type="match status" value="1"/>
</dbReference>
<gene>
    <name evidence="6" type="ORF">CEX73_01690</name>
</gene>
<protein>
    <recommendedName>
        <fullName evidence="5">5-formyltetrahydrofolate cyclo-ligase</fullName>
        <ecNumber evidence="5">6.3.3.2</ecNumber>
    </recommendedName>
</protein>
<organism evidence="6 7">
    <name type="scientific">Candidatus Palibaumannia cicadellinicola</name>
    <dbReference type="NCBI Taxonomy" id="186490"/>
    <lineage>
        <taxon>Bacteria</taxon>
        <taxon>Pseudomonadati</taxon>
        <taxon>Pseudomonadota</taxon>
        <taxon>Gammaproteobacteria</taxon>
        <taxon>Candidatus Palibaumannia</taxon>
    </lineage>
</organism>
<evidence type="ECO:0000256" key="5">
    <source>
        <dbReference type="RuleBase" id="RU361279"/>
    </source>
</evidence>
<feature type="binding site" evidence="4">
    <location>
        <begin position="107"/>
        <end position="115"/>
    </location>
    <ligand>
        <name>ATP</name>
        <dbReference type="ChEBI" id="CHEBI:30616"/>
    </ligand>
</feature>
<keyword evidence="5" id="KW-0460">Magnesium</keyword>
<dbReference type="AlphaFoldDB" id="A0A2N4XWY4"/>
<dbReference type="NCBIfam" id="TIGR02727">
    <property type="entry name" value="MTHFS_bact"/>
    <property type="match status" value="1"/>
</dbReference>
<evidence type="ECO:0000256" key="3">
    <source>
        <dbReference type="ARBA" id="ARBA00022840"/>
    </source>
</evidence>
<dbReference type="GO" id="GO:0046872">
    <property type="term" value="F:metal ion binding"/>
    <property type="evidence" value="ECO:0007669"/>
    <property type="project" value="UniProtKB-KW"/>
</dbReference>
<dbReference type="GO" id="GO:0005524">
    <property type="term" value="F:ATP binding"/>
    <property type="evidence" value="ECO:0007669"/>
    <property type="project" value="UniProtKB-KW"/>
</dbReference>
<comment type="similarity">
    <text evidence="1 5">Belongs to the 5-formyltetrahydrofolate cyclo-ligase family.</text>
</comment>
<dbReference type="Pfam" id="PF01812">
    <property type="entry name" value="5-FTHF_cyc-lig"/>
    <property type="match status" value="1"/>
</dbReference>
<dbReference type="InterPro" id="IPR024185">
    <property type="entry name" value="FTHF_cligase-like_sf"/>
</dbReference>
<dbReference type="PANTHER" id="PTHR23407">
    <property type="entry name" value="ATPASE INHIBITOR/5-FORMYLTETRAHYDROFOLATE CYCLO-LIGASE"/>
    <property type="match status" value="1"/>
</dbReference>
<evidence type="ECO:0000256" key="4">
    <source>
        <dbReference type="PIRSR" id="PIRSR006806-1"/>
    </source>
</evidence>
<name>A0A2N4XWY4_9GAMM</name>
<proteinExistence type="inferred from homology"/>
<dbReference type="EC" id="6.3.3.2" evidence="5"/>
<comment type="caution">
    <text evidence="6">The sequence shown here is derived from an EMBL/GenBank/DDBJ whole genome shotgun (WGS) entry which is preliminary data.</text>
</comment>
<comment type="catalytic activity">
    <reaction evidence="5">
        <text>(6S)-5-formyl-5,6,7,8-tetrahydrofolate + ATP = (6R)-5,10-methenyltetrahydrofolate + ADP + phosphate</text>
        <dbReference type="Rhea" id="RHEA:10488"/>
        <dbReference type="ChEBI" id="CHEBI:30616"/>
        <dbReference type="ChEBI" id="CHEBI:43474"/>
        <dbReference type="ChEBI" id="CHEBI:57455"/>
        <dbReference type="ChEBI" id="CHEBI:57457"/>
        <dbReference type="ChEBI" id="CHEBI:456216"/>
        <dbReference type="EC" id="6.3.3.2"/>
    </reaction>
</comment>
<dbReference type="GO" id="GO:0009396">
    <property type="term" value="P:folic acid-containing compound biosynthetic process"/>
    <property type="evidence" value="ECO:0007669"/>
    <property type="project" value="TreeGrafter"/>
</dbReference>
<reference evidence="6 7" key="1">
    <citation type="submission" date="2017-06" db="EMBL/GenBank/DDBJ databases">
        <title>Metabolic interaction between xylem feeders and their symbionts.</title>
        <authorList>
            <person name="Chouaia B."/>
        </authorList>
    </citation>
    <scope>NUCLEOTIDE SEQUENCE [LARGE SCALE GENOMIC DNA]</scope>
    <source>
        <strain evidence="6 7">Gra</strain>
    </source>
</reference>
<dbReference type="PANTHER" id="PTHR23407:SF1">
    <property type="entry name" value="5-FORMYLTETRAHYDROFOLATE CYCLO-LIGASE"/>
    <property type="match status" value="1"/>
</dbReference>
<keyword evidence="5" id="KW-0479">Metal-binding</keyword>
<feature type="binding site" evidence="4">
    <location>
        <position position="27"/>
    </location>
    <ligand>
        <name>substrate</name>
    </ligand>
</feature>
<sequence>MVLVRALQDLRIREADKLALFISFDGEINSRPFIKILWKIGKQVYLPVLHPFTTGHLLFCQYTPTTSLVVNRFNLYEPRLDITTLLSLEELDILFIPLVAFDIYGNRLGMGGGFYDRTLQLWRQRKCFFPIGLAHDCQYQSQLLPIKKWDVRLPEIITPSCYWRFRQ</sequence>
<dbReference type="EMBL" id="NJPO01000081">
    <property type="protein sequence ID" value="PLK58749.1"/>
    <property type="molecule type" value="Genomic_DNA"/>
</dbReference>
<dbReference type="Gene3D" id="3.40.50.10420">
    <property type="entry name" value="NagB/RpiA/CoA transferase-like"/>
    <property type="match status" value="1"/>
</dbReference>
<keyword evidence="6" id="KW-0436">Ligase</keyword>
<evidence type="ECO:0000313" key="6">
    <source>
        <dbReference type="EMBL" id="PLK58749.1"/>
    </source>
</evidence>